<dbReference type="EMBL" id="CM041554">
    <property type="protein sequence ID" value="KAI3351304.1"/>
    <property type="molecule type" value="Genomic_DNA"/>
</dbReference>
<keyword evidence="2" id="KW-1185">Reference proteome</keyword>
<reference evidence="1" key="1">
    <citation type="submission" date="2022-04" db="EMBL/GenBank/DDBJ databases">
        <title>Jade perch genome.</title>
        <authorList>
            <person name="Chao B."/>
        </authorList>
    </citation>
    <scope>NUCLEOTIDE SEQUENCE</scope>
    <source>
        <strain evidence="1">CB-2022</strain>
    </source>
</reference>
<name>A0ACB8V6U6_9TELE</name>
<sequence length="423" mass="47078">MKKCVILKNDLPPSALPFRRRQTRDEVQRYMCDQGLCGTSSGWRSPCPGLPRRLASGGDRAGHDILSHILGEGWPPESLLDHEDSPFDTWMTCEWSFLFGVLKDPSSQSEEEFDFGVHVLGGIQDSLYIVSPLQVLVPQVPGGAENLTWIPGAQTLGGDAIHTLVSHDQFGVSLLRDSWWRYQEMQEVSVQMLLNPEEAQRGLSCYRGTIERILTGCVTHGCCTTLNRKALQRTLLSTSPGRGCHSRRALVFKHLHPLVSPNIDPLQFAYHSGIGVDDGVIYRLQISLSHLEYAGNTVRITFFDFSSAFNTIHPSLLRVKLERAGASDQLAAWVTNYLTDRTPVCEAAGLCVRCGGLQHRCPPGNSPLTFPLHLVHIGLQCQQDKGDGDRFQQETLIQHCTAVNIQGVDIERVRTYKYLGVHI</sequence>
<organism evidence="1 2">
    <name type="scientific">Scortum barcoo</name>
    <name type="common">barcoo grunter</name>
    <dbReference type="NCBI Taxonomy" id="214431"/>
    <lineage>
        <taxon>Eukaryota</taxon>
        <taxon>Metazoa</taxon>
        <taxon>Chordata</taxon>
        <taxon>Craniata</taxon>
        <taxon>Vertebrata</taxon>
        <taxon>Euteleostomi</taxon>
        <taxon>Actinopterygii</taxon>
        <taxon>Neopterygii</taxon>
        <taxon>Teleostei</taxon>
        <taxon>Neoteleostei</taxon>
        <taxon>Acanthomorphata</taxon>
        <taxon>Eupercaria</taxon>
        <taxon>Centrarchiformes</taxon>
        <taxon>Terapontoidei</taxon>
        <taxon>Terapontidae</taxon>
        <taxon>Scortum</taxon>
    </lineage>
</organism>
<dbReference type="Proteomes" id="UP000831701">
    <property type="component" value="Chromosome 24"/>
</dbReference>
<comment type="caution">
    <text evidence="1">The sequence shown here is derived from an EMBL/GenBank/DDBJ whole genome shotgun (WGS) entry which is preliminary data.</text>
</comment>
<protein>
    <submittedName>
        <fullName evidence="1">Uncharacterized protein</fullName>
    </submittedName>
</protein>
<evidence type="ECO:0000313" key="1">
    <source>
        <dbReference type="EMBL" id="KAI3351304.1"/>
    </source>
</evidence>
<proteinExistence type="predicted"/>
<gene>
    <name evidence="1" type="ORF">L3Q82_005850</name>
</gene>
<evidence type="ECO:0000313" key="2">
    <source>
        <dbReference type="Proteomes" id="UP000831701"/>
    </source>
</evidence>
<accession>A0ACB8V6U6</accession>